<dbReference type="AlphaFoldDB" id="A0AAJ2KZ90"/>
<gene>
    <name evidence="1" type="ORF">RYX45_05340</name>
</gene>
<sequence length="126" mass="14721">MKIKYFLYTCVVISLLAGCSTTTTLDELIEFDKGDVESIEIWELDANERMEVKDSDKKQELFDHFSSMTLKKTKQAAGKEADKIFIIYLRGPHIEFTIYSNYTANINSEDYIVEDFDMKILESFFR</sequence>
<dbReference type="RefSeq" id="WP_323466059.1">
    <property type="nucleotide sequence ID" value="NZ_CP144224.1"/>
</dbReference>
<protein>
    <recommendedName>
        <fullName evidence="3">Lipoprotein</fullName>
    </recommendedName>
</protein>
<proteinExistence type="predicted"/>
<organism evidence="1 2">
    <name type="scientific">Alkalihalophilus pseudofirmus</name>
    <name type="common">Bacillus pseudofirmus</name>
    <dbReference type="NCBI Taxonomy" id="79885"/>
    <lineage>
        <taxon>Bacteria</taxon>
        <taxon>Bacillati</taxon>
        <taxon>Bacillota</taxon>
        <taxon>Bacilli</taxon>
        <taxon>Bacillales</taxon>
        <taxon>Bacillaceae</taxon>
        <taxon>Alkalihalophilus</taxon>
    </lineage>
</organism>
<name>A0AAJ2KZ90_ALKPS</name>
<evidence type="ECO:0000313" key="2">
    <source>
        <dbReference type="Proteomes" id="UP001285636"/>
    </source>
</evidence>
<accession>A0AAJ2KZ90</accession>
<comment type="caution">
    <text evidence="1">The sequence shown here is derived from an EMBL/GenBank/DDBJ whole genome shotgun (WGS) entry which is preliminary data.</text>
</comment>
<dbReference type="Proteomes" id="UP001285636">
    <property type="component" value="Unassembled WGS sequence"/>
</dbReference>
<reference evidence="1" key="1">
    <citation type="submission" date="2023-10" db="EMBL/GenBank/DDBJ databases">
        <title>Screening of Alkalihalophilus pseudofirmusBZ-TG-HK211 and Its Alleviation of Salt Stress on Rapeseed Growth.</title>
        <authorList>
            <person name="Zhao B."/>
            <person name="Guo T."/>
        </authorList>
    </citation>
    <scope>NUCLEOTIDE SEQUENCE</scope>
    <source>
        <strain evidence="1">BZ-TG-HK211</strain>
    </source>
</reference>
<dbReference type="PROSITE" id="PS51257">
    <property type="entry name" value="PROKAR_LIPOPROTEIN"/>
    <property type="match status" value="1"/>
</dbReference>
<evidence type="ECO:0008006" key="3">
    <source>
        <dbReference type="Google" id="ProtNLM"/>
    </source>
</evidence>
<evidence type="ECO:0000313" key="1">
    <source>
        <dbReference type="EMBL" id="MDV2884593.1"/>
    </source>
</evidence>
<dbReference type="EMBL" id="JAWJAY010000001">
    <property type="protein sequence ID" value="MDV2884593.1"/>
    <property type="molecule type" value="Genomic_DNA"/>
</dbReference>